<evidence type="ECO:0000256" key="1">
    <source>
        <dbReference type="SAM" id="MobiDB-lite"/>
    </source>
</evidence>
<protein>
    <submittedName>
        <fullName evidence="2">Uncharacterized protein</fullName>
    </submittedName>
</protein>
<reference evidence="2" key="1">
    <citation type="submission" date="2021-01" db="EMBL/GenBank/DDBJ databases">
        <authorList>
            <person name="Li R."/>
            <person name="Bekaert M."/>
        </authorList>
    </citation>
    <scope>NUCLEOTIDE SEQUENCE</scope>
    <source>
        <strain evidence="2">Farmed</strain>
    </source>
</reference>
<comment type="caution">
    <text evidence="2">The sequence shown here is derived from an EMBL/GenBank/DDBJ whole genome shotgun (WGS) entry which is preliminary data.</text>
</comment>
<organism evidence="2 3">
    <name type="scientific">Acanthosepion pharaonis</name>
    <name type="common">Pharaoh cuttlefish</name>
    <name type="synonym">Sepia pharaonis</name>
    <dbReference type="NCBI Taxonomy" id="158019"/>
    <lineage>
        <taxon>Eukaryota</taxon>
        <taxon>Metazoa</taxon>
        <taxon>Spiralia</taxon>
        <taxon>Lophotrochozoa</taxon>
        <taxon>Mollusca</taxon>
        <taxon>Cephalopoda</taxon>
        <taxon>Coleoidea</taxon>
        <taxon>Decapodiformes</taxon>
        <taxon>Sepiida</taxon>
        <taxon>Sepiina</taxon>
        <taxon>Sepiidae</taxon>
        <taxon>Acanthosepion</taxon>
    </lineage>
</organism>
<dbReference type="Proteomes" id="UP000597762">
    <property type="component" value="Unassembled WGS sequence"/>
</dbReference>
<dbReference type="EMBL" id="CAHIKZ030001424">
    <property type="protein sequence ID" value="CAE1263696.1"/>
    <property type="molecule type" value="Genomic_DNA"/>
</dbReference>
<feature type="region of interest" description="Disordered" evidence="1">
    <location>
        <begin position="80"/>
        <end position="99"/>
    </location>
</feature>
<gene>
    <name evidence="2" type="ORF">SPHA_33844</name>
</gene>
<name>A0A812CFL9_ACAPH</name>
<accession>A0A812CFL9</accession>
<dbReference type="AlphaFoldDB" id="A0A812CFL9"/>
<proteinExistence type="predicted"/>
<evidence type="ECO:0000313" key="2">
    <source>
        <dbReference type="EMBL" id="CAE1263696.1"/>
    </source>
</evidence>
<evidence type="ECO:0000313" key="3">
    <source>
        <dbReference type="Proteomes" id="UP000597762"/>
    </source>
</evidence>
<sequence length="164" mass="19354">MKEEKEEMKKQKVIKDESKKEDEVLFLQLAPKVQRLSAYSQFTKIPPAPPNSPLTMRRRSRVKELATWFEEKVIVRPDQIPEKNPNLKPEQPLNCPKTYDSNNNKRVVGELINFFCSQDPPRPRPQPISEARINVMNLIETFERKTENSSRHYPFIPLHVERFV</sequence>
<keyword evidence="3" id="KW-1185">Reference proteome</keyword>